<evidence type="ECO:0000256" key="1">
    <source>
        <dbReference type="SAM" id="Phobius"/>
    </source>
</evidence>
<dbReference type="EMBL" id="JAUEPR010000003">
    <property type="protein sequence ID" value="KAK0487230.1"/>
    <property type="molecule type" value="Genomic_DNA"/>
</dbReference>
<evidence type="ECO:0000313" key="2">
    <source>
        <dbReference type="EMBL" id="KAK0487230.1"/>
    </source>
</evidence>
<keyword evidence="1" id="KW-0472">Membrane</keyword>
<keyword evidence="3" id="KW-1185">Reference proteome</keyword>
<proteinExistence type="predicted"/>
<organism evidence="2 3">
    <name type="scientific">Armillaria novae-zelandiae</name>
    <dbReference type="NCBI Taxonomy" id="153914"/>
    <lineage>
        <taxon>Eukaryota</taxon>
        <taxon>Fungi</taxon>
        <taxon>Dikarya</taxon>
        <taxon>Basidiomycota</taxon>
        <taxon>Agaricomycotina</taxon>
        <taxon>Agaricomycetes</taxon>
        <taxon>Agaricomycetidae</taxon>
        <taxon>Agaricales</taxon>
        <taxon>Marasmiineae</taxon>
        <taxon>Physalacriaceae</taxon>
        <taxon>Armillaria</taxon>
    </lineage>
</organism>
<name>A0AA39UPH1_9AGAR</name>
<dbReference type="AlphaFoldDB" id="A0AA39UPH1"/>
<reference evidence="2" key="1">
    <citation type="submission" date="2023-06" db="EMBL/GenBank/DDBJ databases">
        <authorList>
            <consortium name="Lawrence Berkeley National Laboratory"/>
            <person name="Ahrendt S."/>
            <person name="Sahu N."/>
            <person name="Indic B."/>
            <person name="Wong-Bajracharya J."/>
            <person name="Merenyi Z."/>
            <person name="Ke H.-M."/>
            <person name="Monk M."/>
            <person name="Kocsube S."/>
            <person name="Drula E."/>
            <person name="Lipzen A."/>
            <person name="Balint B."/>
            <person name="Henrissat B."/>
            <person name="Andreopoulos B."/>
            <person name="Martin F.M."/>
            <person name="Harder C.B."/>
            <person name="Rigling D."/>
            <person name="Ford K.L."/>
            <person name="Foster G.D."/>
            <person name="Pangilinan J."/>
            <person name="Papanicolaou A."/>
            <person name="Barry K."/>
            <person name="LaButti K."/>
            <person name="Viragh M."/>
            <person name="Koriabine M."/>
            <person name="Yan M."/>
            <person name="Riley R."/>
            <person name="Champramary S."/>
            <person name="Plett K.L."/>
            <person name="Tsai I.J."/>
            <person name="Slot J."/>
            <person name="Sipos G."/>
            <person name="Plett J."/>
            <person name="Nagy L.G."/>
            <person name="Grigoriev I.V."/>
        </authorList>
    </citation>
    <scope>NUCLEOTIDE SEQUENCE</scope>
    <source>
        <strain evidence="2">ICMP 16352</strain>
    </source>
</reference>
<dbReference type="Proteomes" id="UP001175227">
    <property type="component" value="Unassembled WGS sequence"/>
</dbReference>
<protein>
    <submittedName>
        <fullName evidence="2">Uncharacterized protein</fullName>
    </submittedName>
</protein>
<feature type="transmembrane region" description="Helical" evidence="1">
    <location>
        <begin position="12"/>
        <end position="31"/>
    </location>
</feature>
<gene>
    <name evidence="2" type="ORF">IW261DRAFT_1446593</name>
</gene>
<comment type="caution">
    <text evidence="2">The sequence shown here is derived from an EMBL/GenBank/DDBJ whole genome shotgun (WGS) entry which is preliminary data.</text>
</comment>
<sequence length="108" mass="12550">MEPHNQPMSSAISSSLMLLLQVIVLVVTRSHPLSPTMVAMVAYYLYCISLSKRVILSRFIRQERLQTCLMFRLHHHHPHFLAPPVLTRRLSLYGKTNLKFVPMPFFFA</sequence>
<keyword evidence="1" id="KW-0812">Transmembrane</keyword>
<evidence type="ECO:0000313" key="3">
    <source>
        <dbReference type="Proteomes" id="UP001175227"/>
    </source>
</evidence>
<feature type="transmembrane region" description="Helical" evidence="1">
    <location>
        <begin position="37"/>
        <end position="56"/>
    </location>
</feature>
<accession>A0AA39UPH1</accession>
<keyword evidence="1" id="KW-1133">Transmembrane helix</keyword>